<dbReference type="EMBL" id="UGTV01000015">
    <property type="protein sequence ID" value="SUC09661.1"/>
    <property type="molecule type" value="Genomic_DNA"/>
</dbReference>
<proteinExistence type="predicted"/>
<feature type="transmembrane region" description="Helical" evidence="4">
    <location>
        <begin position="59"/>
        <end position="78"/>
    </location>
</feature>
<keyword evidence="4" id="KW-0472">Membrane</keyword>
<dbReference type="Gene3D" id="1.20.144.10">
    <property type="entry name" value="Phosphatidic acid phosphatase type 2/haloperoxidase"/>
    <property type="match status" value="1"/>
</dbReference>
<dbReference type="InterPro" id="IPR000326">
    <property type="entry name" value="PAP2/HPO"/>
</dbReference>
<dbReference type="Pfam" id="PF01569">
    <property type="entry name" value="PAP2"/>
    <property type="match status" value="1"/>
</dbReference>
<evidence type="ECO:0000313" key="6">
    <source>
        <dbReference type="EMBL" id="SUC09661.1"/>
    </source>
</evidence>
<dbReference type="AlphaFoldDB" id="A0A379ETE7"/>
<dbReference type="CDD" id="cd01610">
    <property type="entry name" value="PAP2_like"/>
    <property type="match status" value="1"/>
</dbReference>
<dbReference type="InterPro" id="IPR036938">
    <property type="entry name" value="PAP2/HPO_sf"/>
</dbReference>
<evidence type="ECO:0000259" key="5">
    <source>
        <dbReference type="SMART" id="SM00014"/>
    </source>
</evidence>
<feature type="transmembrane region" description="Helical" evidence="4">
    <location>
        <begin position="20"/>
        <end position="39"/>
    </location>
</feature>
<evidence type="ECO:0000256" key="4">
    <source>
        <dbReference type="SAM" id="Phobius"/>
    </source>
</evidence>
<accession>A0A379ETE7</accession>
<feature type="transmembrane region" description="Helical" evidence="4">
    <location>
        <begin position="200"/>
        <end position="219"/>
    </location>
</feature>
<dbReference type="SMART" id="SM00014">
    <property type="entry name" value="acidPPc"/>
    <property type="match status" value="1"/>
</dbReference>
<keyword evidence="4" id="KW-0812">Transmembrane</keyword>
<evidence type="ECO:0000313" key="7">
    <source>
        <dbReference type="Proteomes" id="UP000254704"/>
    </source>
</evidence>
<protein>
    <recommendedName>
        <fullName evidence="1">undecaprenyl-diphosphate phosphatase</fullName>
        <ecNumber evidence="1">3.6.1.27</ecNumber>
    </recommendedName>
    <alternativeName>
        <fullName evidence="2">Undecaprenyl pyrophosphate phosphatase</fullName>
    </alternativeName>
</protein>
<dbReference type="SUPFAM" id="SSF48317">
    <property type="entry name" value="Acid phosphatase/Vanadium-dependent haloperoxidase"/>
    <property type="match status" value="1"/>
</dbReference>
<evidence type="ECO:0000256" key="2">
    <source>
        <dbReference type="ARBA" id="ARBA00032707"/>
    </source>
</evidence>
<dbReference type="Proteomes" id="UP000254704">
    <property type="component" value="Unassembled WGS sequence"/>
</dbReference>
<organism evidence="6 7">
    <name type="scientific">Pasteurella canis</name>
    <dbReference type="NCBI Taxonomy" id="753"/>
    <lineage>
        <taxon>Bacteria</taxon>
        <taxon>Pseudomonadati</taxon>
        <taxon>Pseudomonadota</taxon>
        <taxon>Gammaproteobacteria</taxon>
        <taxon>Pasteurellales</taxon>
        <taxon>Pasteurellaceae</taxon>
        <taxon>Pasteurella</taxon>
    </lineage>
</organism>
<feature type="transmembrane region" description="Helical" evidence="4">
    <location>
        <begin position="85"/>
        <end position="102"/>
    </location>
</feature>
<dbReference type="PANTHER" id="PTHR14969:SF54">
    <property type="entry name" value="PHOSPHATIDYLGLYCEROPHOSPHATASE B"/>
    <property type="match status" value="1"/>
</dbReference>
<comment type="catalytic activity">
    <reaction evidence="3">
        <text>di-trans,octa-cis-undecaprenyl diphosphate + H2O = di-trans,octa-cis-undecaprenyl phosphate + phosphate + H(+)</text>
        <dbReference type="Rhea" id="RHEA:28094"/>
        <dbReference type="ChEBI" id="CHEBI:15377"/>
        <dbReference type="ChEBI" id="CHEBI:15378"/>
        <dbReference type="ChEBI" id="CHEBI:43474"/>
        <dbReference type="ChEBI" id="CHEBI:58405"/>
        <dbReference type="ChEBI" id="CHEBI:60392"/>
        <dbReference type="EC" id="3.6.1.27"/>
    </reaction>
</comment>
<evidence type="ECO:0000256" key="1">
    <source>
        <dbReference type="ARBA" id="ARBA00012374"/>
    </source>
</evidence>
<dbReference type="EC" id="3.6.1.27" evidence="1"/>
<keyword evidence="6" id="KW-0378">Hydrolase</keyword>
<reference evidence="6 7" key="1">
    <citation type="submission" date="2018-06" db="EMBL/GenBank/DDBJ databases">
        <authorList>
            <consortium name="Pathogen Informatics"/>
            <person name="Doyle S."/>
        </authorList>
    </citation>
    <scope>NUCLEOTIDE SEQUENCE [LARGE SCALE GENOMIC DNA]</scope>
    <source>
        <strain evidence="6 7">NCTC11621</strain>
    </source>
</reference>
<dbReference type="GO" id="GO:0005886">
    <property type="term" value="C:plasma membrane"/>
    <property type="evidence" value="ECO:0007669"/>
    <property type="project" value="TreeGrafter"/>
</dbReference>
<dbReference type="GO" id="GO:0050380">
    <property type="term" value="F:undecaprenyl-diphosphatase activity"/>
    <property type="evidence" value="ECO:0007669"/>
    <property type="project" value="UniProtKB-EC"/>
</dbReference>
<feature type="transmembrane region" description="Helical" evidence="4">
    <location>
        <begin position="225"/>
        <end position="246"/>
    </location>
</feature>
<name>A0A379ETE7_9PAST</name>
<gene>
    <name evidence="6" type="primary">pgpB</name>
    <name evidence="6" type="ORF">NCTC11621_00680</name>
</gene>
<keyword evidence="4" id="KW-1133">Transmembrane helix</keyword>
<feature type="domain" description="Phosphatidic acid phosphatase type 2/haloperoxidase" evidence="5">
    <location>
        <begin position="87"/>
        <end position="242"/>
    </location>
</feature>
<evidence type="ECO:0000256" key="3">
    <source>
        <dbReference type="ARBA" id="ARBA00047594"/>
    </source>
</evidence>
<sequence>MSLFQIINLMVVNMLKRLSLYTLLLCIVPFFAWIFTWQWDNKDLMTDYDYPLYVLTETGSVPYAVITCGVFTLLFFPLFHNKKQWILGVVVMAFSVILTQGIKSGLKTIFSEPRPYVVYIAEEAGITVEHFYAQDRKIRSQFVDQFYQARSDIPTWLKGHYEKEVGYAFPSGHTIFAATWLMLAVGFVHLLGVRSLGAKLLVVTTAIWAVFMLFSRLRFGMHYPIDLFVSTLIAFLVHWAIFAFLYKKAIFINK</sequence>
<feature type="transmembrane region" description="Helical" evidence="4">
    <location>
        <begin position="175"/>
        <end position="193"/>
    </location>
</feature>
<dbReference type="PANTHER" id="PTHR14969">
    <property type="entry name" value="SPHINGOSINE-1-PHOSPHATE PHOSPHOHYDROLASE"/>
    <property type="match status" value="1"/>
</dbReference>